<dbReference type="GO" id="GO:0016787">
    <property type="term" value="F:hydrolase activity"/>
    <property type="evidence" value="ECO:0007669"/>
    <property type="project" value="UniProtKB-KW"/>
</dbReference>
<dbReference type="Gene3D" id="3.60.15.10">
    <property type="entry name" value="Ribonuclease Z/Hydroxyacylglutathione hydrolase-like"/>
    <property type="match status" value="1"/>
</dbReference>
<dbReference type="InterPro" id="IPR011108">
    <property type="entry name" value="RMMBL"/>
</dbReference>
<evidence type="ECO:0000259" key="2">
    <source>
        <dbReference type="SMART" id="SM00849"/>
    </source>
</evidence>
<gene>
    <name evidence="4" type="ORF">OMM_02135</name>
</gene>
<dbReference type="InterPro" id="IPR050698">
    <property type="entry name" value="MBL"/>
</dbReference>
<dbReference type="CDD" id="cd16295">
    <property type="entry name" value="TTHA0252-CPSF-like_MBL-fold"/>
    <property type="match status" value="1"/>
</dbReference>
<evidence type="ECO:0000313" key="4">
    <source>
        <dbReference type="EMBL" id="ETR71890.1"/>
    </source>
</evidence>
<proteinExistence type="predicted"/>
<dbReference type="InterPro" id="IPR001279">
    <property type="entry name" value="Metallo-B-lactamas"/>
</dbReference>
<organism evidence="4 5">
    <name type="scientific">Candidatus Magnetoglobus multicellularis str. Araruama</name>
    <dbReference type="NCBI Taxonomy" id="890399"/>
    <lineage>
        <taxon>Bacteria</taxon>
        <taxon>Pseudomonadati</taxon>
        <taxon>Thermodesulfobacteriota</taxon>
        <taxon>Desulfobacteria</taxon>
        <taxon>Desulfobacterales</taxon>
        <taxon>Desulfobacteraceae</taxon>
        <taxon>Candidatus Magnetoglobus</taxon>
    </lineage>
</organism>
<feature type="domain" description="Metallo-beta-lactamase" evidence="2">
    <location>
        <begin position="44"/>
        <end position="227"/>
    </location>
</feature>
<dbReference type="PANTHER" id="PTHR11203:SF37">
    <property type="entry name" value="INTEGRATOR COMPLEX SUBUNIT 11"/>
    <property type="match status" value="1"/>
</dbReference>
<dbReference type="InterPro" id="IPR022712">
    <property type="entry name" value="Beta_Casp"/>
</dbReference>
<dbReference type="AlphaFoldDB" id="A0A1V1PAP5"/>
<dbReference type="Pfam" id="PF10996">
    <property type="entry name" value="Beta-Casp"/>
    <property type="match status" value="1"/>
</dbReference>
<evidence type="ECO:0000256" key="1">
    <source>
        <dbReference type="ARBA" id="ARBA00022801"/>
    </source>
</evidence>
<reference evidence="5" key="1">
    <citation type="submission" date="2012-11" db="EMBL/GenBank/DDBJ databases">
        <authorList>
            <person name="Lucero-Rivera Y.E."/>
            <person name="Tovar-Ramirez D."/>
        </authorList>
    </citation>
    <scope>NUCLEOTIDE SEQUENCE [LARGE SCALE GENOMIC DNA]</scope>
    <source>
        <strain evidence="5">Araruama</strain>
    </source>
</reference>
<dbReference type="SMART" id="SM00849">
    <property type="entry name" value="Lactamase_B"/>
    <property type="match status" value="1"/>
</dbReference>
<name>A0A1V1PAP5_9BACT</name>
<dbReference type="EMBL" id="ATBP01000209">
    <property type="protein sequence ID" value="ETR71890.1"/>
    <property type="molecule type" value="Genomic_DNA"/>
</dbReference>
<dbReference type="Gene3D" id="3.40.50.10890">
    <property type="match status" value="1"/>
</dbReference>
<dbReference type="GO" id="GO:0004521">
    <property type="term" value="F:RNA endonuclease activity"/>
    <property type="evidence" value="ECO:0007669"/>
    <property type="project" value="TreeGrafter"/>
</dbReference>
<sequence length="487" mass="54776">MQYIDLKMNNINNGEVLFLAFRSHKRTTTMPLEIIHLGGAGDLTGSCHYLQLNGIHILVDCGITQGLARRSNMRQWPVHPSEIDYLFITHAHIDHMGRIPELVRNGFKGEILTTHATKAFMIPMLENALIMGNHNQRDRKKMISHIDDITWGFEFNESFQLKKQISFKLGRAGHILGSCFVCLQTRKRSVAFSGDLGMSDTPILCQPDISDPCELLCLESTYGNSEHDPPEERIQHLGKIITHIIADQGKLYIPSFSLGRAQELLYEINRLLRDPVLGKQFPDIAARSKIPVFLDTPMGAKIKGLFAKASKYWLKEASIPDQCGKNPIDFNYLYAVENYHQHLKLMEMSGPAIIISGSAMCTGGRILSHLQSGLPDWRNDILFTTYQVPGTLGNEIIRFGTRSGGYVYIDNNRVDIQANIHVISGYSCHADQKNLIQWVNAIPHKPELIKLVHGDPDAQSGLITKLTQQGYCVESSVQKNDLDNYNN</sequence>
<evidence type="ECO:0000313" key="5">
    <source>
        <dbReference type="Proteomes" id="UP000189670"/>
    </source>
</evidence>
<dbReference type="SUPFAM" id="SSF56281">
    <property type="entry name" value="Metallo-hydrolase/oxidoreductase"/>
    <property type="match status" value="1"/>
</dbReference>
<dbReference type="Pfam" id="PF07521">
    <property type="entry name" value="RMMBL"/>
    <property type="match status" value="1"/>
</dbReference>
<feature type="domain" description="Beta-Casp" evidence="3">
    <location>
        <begin position="261"/>
        <end position="396"/>
    </location>
</feature>
<dbReference type="PANTHER" id="PTHR11203">
    <property type="entry name" value="CLEAVAGE AND POLYADENYLATION SPECIFICITY FACTOR FAMILY MEMBER"/>
    <property type="match status" value="1"/>
</dbReference>
<protein>
    <submittedName>
        <fullName evidence="4">Metallo-beta-lactamase family protein (RNase)</fullName>
    </submittedName>
</protein>
<keyword evidence="1" id="KW-0378">Hydrolase</keyword>
<dbReference type="Pfam" id="PF00753">
    <property type="entry name" value="Lactamase_B"/>
    <property type="match status" value="1"/>
</dbReference>
<dbReference type="InterPro" id="IPR036866">
    <property type="entry name" value="RibonucZ/Hydroxyglut_hydro"/>
</dbReference>
<dbReference type="Proteomes" id="UP000189670">
    <property type="component" value="Unassembled WGS sequence"/>
</dbReference>
<comment type="caution">
    <text evidence="4">The sequence shown here is derived from an EMBL/GenBank/DDBJ whole genome shotgun (WGS) entry which is preliminary data.</text>
</comment>
<evidence type="ECO:0000259" key="3">
    <source>
        <dbReference type="SMART" id="SM01027"/>
    </source>
</evidence>
<accession>A0A1V1PAP5</accession>
<dbReference type="SMART" id="SM01027">
    <property type="entry name" value="Beta-Casp"/>
    <property type="match status" value="1"/>
</dbReference>